<organism evidence="2 3">
    <name type="scientific">Candidatus Acidianus copahuensis</name>
    <dbReference type="NCBI Taxonomy" id="1160895"/>
    <lineage>
        <taxon>Archaea</taxon>
        <taxon>Thermoproteota</taxon>
        <taxon>Thermoprotei</taxon>
        <taxon>Sulfolobales</taxon>
        <taxon>Sulfolobaceae</taxon>
        <taxon>Acidianus</taxon>
    </lineage>
</organism>
<dbReference type="InterPro" id="IPR023801">
    <property type="entry name" value="His_deacetylse_dom"/>
</dbReference>
<reference evidence="2 3" key="1">
    <citation type="submission" date="2014-03" db="EMBL/GenBank/DDBJ databases">
        <title>Draft genome sequence of the novel thermoacidophilic archaea Acidianus copahuensis ALE1 strain, isolated from Copahue volcanic area in Neuquen Argentina.</title>
        <authorList>
            <person name="Urbieta M.S."/>
            <person name="Rascovan N."/>
            <person name="Castro C."/>
            <person name="Revale S."/>
            <person name="Giaveno M.A."/>
            <person name="Vazquez M.P."/>
            <person name="Donati E.R."/>
        </authorList>
    </citation>
    <scope>NUCLEOTIDE SEQUENCE [LARGE SCALE GENOMIC DNA]</scope>
    <source>
        <strain evidence="2 3">ALE1</strain>
    </source>
</reference>
<dbReference type="InterPro" id="IPR037138">
    <property type="entry name" value="His_deacetylse_dom_sf"/>
</dbReference>
<evidence type="ECO:0000313" key="3">
    <source>
        <dbReference type="Proteomes" id="UP000024332"/>
    </source>
</evidence>
<dbReference type="EMBL" id="JFZT01000044">
    <property type="protein sequence ID" value="EZQ04804.1"/>
    <property type="molecule type" value="Genomic_DNA"/>
</dbReference>
<protein>
    <submittedName>
        <fullName evidence="2">Acetylpolyamine aminohydrolase</fullName>
    </submittedName>
</protein>
<dbReference type="GO" id="GO:0016787">
    <property type="term" value="F:hydrolase activity"/>
    <property type="evidence" value="ECO:0007669"/>
    <property type="project" value="UniProtKB-KW"/>
</dbReference>
<accession>A0A031LNT8</accession>
<dbReference type="SUPFAM" id="SSF52768">
    <property type="entry name" value="Arginase/deacetylase"/>
    <property type="match status" value="1"/>
</dbReference>
<dbReference type="InterPro" id="IPR000286">
    <property type="entry name" value="HDACs"/>
</dbReference>
<dbReference type="GO" id="GO:0004407">
    <property type="term" value="F:histone deacetylase activity"/>
    <property type="evidence" value="ECO:0007669"/>
    <property type="project" value="TreeGrafter"/>
</dbReference>
<keyword evidence="3" id="KW-1185">Reference proteome</keyword>
<dbReference type="GO" id="GO:0040029">
    <property type="term" value="P:epigenetic regulation of gene expression"/>
    <property type="evidence" value="ECO:0007669"/>
    <property type="project" value="TreeGrafter"/>
</dbReference>
<dbReference type="Gene3D" id="3.40.800.20">
    <property type="entry name" value="Histone deacetylase domain"/>
    <property type="match status" value="1"/>
</dbReference>
<name>A0A031LNT8_9CREN</name>
<comment type="caution">
    <text evidence="2">The sequence shown here is derived from an EMBL/GenBank/DDBJ whole genome shotgun (WGS) entry which is preliminary data.</text>
</comment>
<sequence length="344" mass="38472">MHKTAFIWSDSYLDYSFPGTHPFKSLRESMAKRLMEERSFFHELDVLKPQPATRQELEIAHDRSYIDQVKMLSDIGQGMLDEGDTPVFKGIYESALIRVGGSISALKSIDSGYQHAINIGGGFHHAKRSRAEGFCVFNDVAIIAKIAEKKYRTAIVDIDGHHGDGTEELLKNDNILKVSLHMFHRGFFPGTGNLEDNDEKTVNIPLPPGTADDAYLLAFNEIAMPILEEYRPELLIIMEGGDSHFDDPLVELKLSTHGYLNVIKELHSLSHKVSGKIILLGGGGYNYDATARTWVISIAELTGIQSIEVDTLHDCCNTFSSPFVMEKVKDTIQKIKQVRKNLAH</sequence>
<dbReference type="STRING" id="1160895.CM19_07410"/>
<dbReference type="RefSeq" id="WP_048099732.1">
    <property type="nucleotide sequence ID" value="NZ_JFZT01000044.1"/>
</dbReference>
<dbReference type="Proteomes" id="UP000024332">
    <property type="component" value="Unassembled WGS sequence"/>
</dbReference>
<dbReference type="PANTHER" id="PTHR10625:SF10">
    <property type="entry name" value="HISTONE DEACETYLASE HDAC1"/>
    <property type="match status" value="1"/>
</dbReference>
<proteinExistence type="predicted"/>
<dbReference type="PRINTS" id="PR01270">
    <property type="entry name" value="HDASUPER"/>
</dbReference>
<dbReference type="AlphaFoldDB" id="A0A031LNT8"/>
<dbReference type="OrthoDB" id="147549at2157"/>
<evidence type="ECO:0000259" key="1">
    <source>
        <dbReference type="Pfam" id="PF00850"/>
    </source>
</evidence>
<gene>
    <name evidence="2" type="ORF">CM19_07410</name>
</gene>
<dbReference type="PANTHER" id="PTHR10625">
    <property type="entry name" value="HISTONE DEACETYLASE HDAC1-RELATED"/>
    <property type="match status" value="1"/>
</dbReference>
<keyword evidence="2" id="KW-0378">Hydrolase</keyword>
<dbReference type="InterPro" id="IPR023696">
    <property type="entry name" value="Ureohydrolase_dom_sf"/>
</dbReference>
<evidence type="ECO:0000313" key="2">
    <source>
        <dbReference type="EMBL" id="EZQ04804.1"/>
    </source>
</evidence>
<feature type="domain" description="Histone deacetylase" evidence="1">
    <location>
        <begin position="21"/>
        <end position="299"/>
    </location>
</feature>
<dbReference type="Pfam" id="PF00850">
    <property type="entry name" value="Hist_deacetyl"/>
    <property type="match status" value="1"/>
</dbReference>